<gene>
    <name evidence="1" type="ORF">GCM10010994_52780</name>
</gene>
<dbReference type="EMBL" id="BMGG01000010">
    <property type="protein sequence ID" value="GGC88262.1"/>
    <property type="molecule type" value="Genomic_DNA"/>
</dbReference>
<keyword evidence="2" id="KW-1185">Reference proteome</keyword>
<comment type="caution">
    <text evidence="1">The sequence shown here is derived from an EMBL/GenBank/DDBJ whole genome shotgun (WGS) entry which is preliminary data.</text>
</comment>
<dbReference type="Proteomes" id="UP000637002">
    <property type="component" value="Unassembled WGS sequence"/>
</dbReference>
<evidence type="ECO:0000313" key="2">
    <source>
        <dbReference type="Proteomes" id="UP000637002"/>
    </source>
</evidence>
<dbReference type="RefSeq" id="WP_188612147.1">
    <property type="nucleotide sequence ID" value="NZ_BMGG01000010.1"/>
</dbReference>
<evidence type="ECO:0000313" key="1">
    <source>
        <dbReference type="EMBL" id="GGC88262.1"/>
    </source>
</evidence>
<sequence length="98" mass="10932">MKVFGVVLALLALGSWLFDIGPVESPERAMGACRQQWIEQLKPDFSSSTPVNVRDGQYIQACMNARGHRIISGPECASDASQVSAPECYERLFLWRRS</sequence>
<reference evidence="1" key="2">
    <citation type="submission" date="2020-09" db="EMBL/GenBank/DDBJ databases">
        <authorList>
            <person name="Sun Q."/>
            <person name="Zhou Y."/>
        </authorList>
    </citation>
    <scope>NUCLEOTIDE SEQUENCE</scope>
    <source>
        <strain evidence="1">CGMCC 1.12919</strain>
    </source>
</reference>
<organism evidence="1 2">
    <name type="scientific">Chelatococcus reniformis</name>
    <dbReference type="NCBI Taxonomy" id="1494448"/>
    <lineage>
        <taxon>Bacteria</taxon>
        <taxon>Pseudomonadati</taxon>
        <taxon>Pseudomonadota</taxon>
        <taxon>Alphaproteobacteria</taxon>
        <taxon>Hyphomicrobiales</taxon>
        <taxon>Chelatococcaceae</taxon>
        <taxon>Chelatococcus</taxon>
    </lineage>
</organism>
<protein>
    <submittedName>
        <fullName evidence="1">Uncharacterized protein</fullName>
    </submittedName>
</protein>
<name>A0A916UTX7_9HYPH</name>
<dbReference type="AlphaFoldDB" id="A0A916UTX7"/>
<proteinExistence type="predicted"/>
<accession>A0A916UTX7</accession>
<reference evidence="1" key="1">
    <citation type="journal article" date="2014" name="Int. J. Syst. Evol. Microbiol.">
        <title>Complete genome sequence of Corynebacterium casei LMG S-19264T (=DSM 44701T), isolated from a smear-ripened cheese.</title>
        <authorList>
            <consortium name="US DOE Joint Genome Institute (JGI-PGF)"/>
            <person name="Walter F."/>
            <person name="Albersmeier A."/>
            <person name="Kalinowski J."/>
            <person name="Ruckert C."/>
        </authorList>
    </citation>
    <scope>NUCLEOTIDE SEQUENCE</scope>
    <source>
        <strain evidence="1">CGMCC 1.12919</strain>
    </source>
</reference>